<evidence type="ECO:0000313" key="3">
    <source>
        <dbReference type="EMBL" id="MCL1123186.1"/>
    </source>
</evidence>
<feature type="domain" description="NusG-like N-terminal" evidence="2">
    <location>
        <begin position="42"/>
        <end position="131"/>
    </location>
</feature>
<dbReference type="InterPro" id="IPR006645">
    <property type="entry name" value="NGN-like_dom"/>
</dbReference>
<accession>A0ABT0L7P0</accession>
<reference evidence="3 4" key="1">
    <citation type="submission" date="2022-01" db="EMBL/GenBank/DDBJ databases">
        <title>Whole genome-based taxonomy of the Shewanellaceae.</title>
        <authorList>
            <person name="Martin-Rodriguez A.J."/>
        </authorList>
    </citation>
    <scope>NUCLEOTIDE SEQUENCE [LARGE SCALE GENOMIC DNA]</scope>
    <source>
        <strain evidence="3 4">DSM 17177</strain>
    </source>
</reference>
<dbReference type="SUPFAM" id="SSF82679">
    <property type="entry name" value="N-utilization substance G protein NusG, N-terminal domain"/>
    <property type="match status" value="1"/>
</dbReference>
<dbReference type="Proteomes" id="UP001203423">
    <property type="component" value="Unassembled WGS sequence"/>
</dbReference>
<gene>
    <name evidence="3" type="ORF">L2764_01490</name>
</gene>
<dbReference type="InterPro" id="IPR036735">
    <property type="entry name" value="NGN_dom_sf"/>
</dbReference>
<dbReference type="Gene3D" id="3.30.70.940">
    <property type="entry name" value="NusG, N-terminal domain"/>
    <property type="match status" value="1"/>
</dbReference>
<keyword evidence="1" id="KW-0804">Transcription</keyword>
<evidence type="ECO:0000313" key="4">
    <source>
        <dbReference type="Proteomes" id="UP001203423"/>
    </source>
</evidence>
<keyword evidence="4" id="KW-1185">Reference proteome</keyword>
<dbReference type="Pfam" id="PF02357">
    <property type="entry name" value="NusG"/>
    <property type="match status" value="1"/>
</dbReference>
<evidence type="ECO:0000259" key="2">
    <source>
        <dbReference type="Pfam" id="PF02357"/>
    </source>
</evidence>
<organism evidence="3 4">
    <name type="scientific">Shewanella surugensis</name>
    <dbReference type="NCBI Taxonomy" id="212020"/>
    <lineage>
        <taxon>Bacteria</taxon>
        <taxon>Pseudomonadati</taxon>
        <taxon>Pseudomonadota</taxon>
        <taxon>Gammaproteobacteria</taxon>
        <taxon>Alteromonadales</taxon>
        <taxon>Shewanellaceae</taxon>
        <taxon>Shewanella</taxon>
    </lineage>
</organism>
<sequence>MAEPAQQQDSSRNIIHMMTFHQTMDEMAELAPMSDKEKSQFNWYALQTKTHAEISLSQLIESNKAAGIWDIACYLPTLKQAEKTIPMFNGYLFVHHDDNGFHQLNYQTGVKGYVRFGGLPSTISTKDIELMQQIEAHFNGITYMETYLVSGMQVRIIKGALAGRTGTLIENPKGKKVALEIKNMGHSLLVHVPSSDLLLLESINHIALSNS</sequence>
<dbReference type="RefSeq" id="WP_248938474.1">
    <property type="nucleotide sequence ID" value="NZ_JAKIKS010000003.1"/>
</dbReference>
<protein>
    <recommendedName>
        <fullName evidence="2">NusG-like N-terminal domain-containing protein</fullName>
    </recommendedName>
</protein>
<comment type="caution">
    <text evidence="3">The sequence shown here is derived from an EMBL/GenBank/DDBJ whole genome shotgun (WGS) entry which is preliminary data.</text>
</comment>
<dbReference type="EMBL" id="JAKIKS010000003">
    <property type="protein sequence ID" value="MCL1123186.1"/>
    <property type="molecule type" value="Genomic_DNA"/>
</dbReference>
<evidence type="ECO:0000256" key="1">
    <source>
        <dbReference type="ARBA" id="ARBA00023163"/>
    </source>
</evidence>
<name>A0ABT0L7P0_9GAMM</name>
<proteinExistence type="predicted"/>